<feature type="domain" description="HTH iclR-type" evidence="4">
    <location>
        <begin position="4"/>
        <end position="64"/>
    </location>
</feature>
<dbReference type="Proteomes" id="UP001059617">
    <property type="component" value="Chromosome"/>
</dbReference>
<dbReference type="PROSITE" id="PS51078">
    <property type="entry name" value="ICLR_ED"/>
    <property type="match status" value="1"/>
</dbReference>
<protein>
    <submittedName>
        <fullName evidence="6">IclR family transcriptional regulator</fullName>
    </submittedName>
</protein>
<dbReference type="SMART" id="SM00346">
    <property type="entry name" value="HTH_ICLR"/>
    <property type="match status" value="1"/>
</dbReference>
<dbReference type="Gene3D" id="1.10.10.10">
    <property type="entry name" value="Winged helix-like DNA-binding domain superfamily/Winged helix DNA-binding domain"/>
    <property type="match status" value="1"/>
</dbReference>
<dbReference type="PANTHER" id="PTHR30136">
    <property type="entry name" value="HELIX-TURN-HELIX TRANSCRIPTIONAL REGULATOR, ICLR FAMILY"/>
    <property type="match status" value="1"/>
</dbReference>
<dbReference type="SUPFAM" id="SSF46785">
    <property type="entry name" value="Winged helix' DNA-binding domain"/>
    <property type="match status" value="1"/>
</dbReference>
<sequence length="251" mass="27426">MERDSLLGKVRLILDSFGPEDAELSLAQLVARTAVAKASVYRICQDLVDWGLLERSGQRYQLGLRLFELGQQVPRQRVLRRAALPIMDDLFRATQETIHLGVLDGLQVLYIDKIAPTRHEVPASRVGGRMPLHCTATGKALLANAPAGLVEAVTKAGLARLTPYTITQRGMMHRELKRIRELGYAVEREECVLGNLAVAVAVLDGEGEAVGALSITAPSFRADPERLASALRVAQHTVSRRLMSYAVSPAN</sequence>
<keyword evidence="1" id="KW-0805">Transcription regulation</keyword>
<accession>A0ABY5W670</accession>
<dbReference type="EMBL" id="CP073720">
    <property type="protein sequence ID" value="UWP85567.1"/>
    <property type="molecule type" value="Genomic_DNA"/>
</dbReference>
<dbReference type="InterPro" id="IPR014757">
    <property type="entry name" value="Tscrpt_reg_IclR_C"/>
</dbReference>
<evidence type="ECO:0000313" key="6">
    <source>
        <dbReference type="EMBL" id="UWP85567.1"/>
    </source>
</evidence>
<proteinExistence type="predicted"/>
<keyword evidence="3" id="KW-0804">Transcription</keyword>
<dbReference type="Pfam" id="PF01614">
    <property type="entry name" value="IclR_C"/>
    <property type="match status" value="1"/>
</dbReference>
<dbReference type="Gene3D" id="3.30.450.40">
    <property type="match status" value="1"/>
</dbReference>
<gene>
    <name evidence="6" type="ORF">Dfulv_15520</name>
</gene>
<dbReference type="PANTHER" id="PTHR30136:SF24">
    <property type="entry name" value="HTH-TYPE TRANSCRIPTIONAL REPRESSOR ALLR"/>
    <property type="match status" value="1"/>
</dbReference>
<evidence type="ECO:0000256" key="2">
    <source>
        <dbReference type="ARBA" id="ARBA00023125"/>
    </source>
</evidence>
<feature type="domain" description="IclR-ED" evidence="5">
    <location>
        <begin position="65"/>
        <end position="249"/>
    </location>
</feature>
<evidence type="ECO:0000256" key="1">
    <source>
        <dbReference type="ARBA" id="ARBA00023015"/>
    </source>
</evidence>
<evidence type="ECO:0000313" key="7">
    <source>
        <dbReference type="Proteomes" id="UP001059617"/>
    </source>
</evidence>
<dbReference type="RefSeq" id="WP_259863699.1">
    <property type="nucleotide sequence ID" value="NZ_BAAAST010000012.1"/>
</dbReference>
<dbReference type="InterPro" id="IPR005471">
    <property type="entry name" value="Tscrpt_reg_IclR_N"/>
</dbReference>
<organism evidence="6 7">
    <name type="scientific">Dactylosporangium fulvum</name>
    <dbReference type="NCBI Taxonomy" id="53359"/>
    <lineage>
        <taxon>Bacteria</taxon>
        <taxon>Bacillati</taxon>
        <taxon>Actinomycetota</taxon>
        <taxon>Actinomycetes</taxon>
        <taxon>Micromonosporales</taxon>
        <taxon>Micromonosporaceae</taxon>
        <taxon>Dactylosporangium</taxon>
    </lineage>
</organism>
<evidence type="ECO:0000256" key="3">
    <source>
        <dbReference type="ARBA" id="ARBA00023163"/>
    </source>
</evidence>
<name>A0ABY5W670_9ACTN</name>
<dbReference type="PROSITE" id="PS51077">
    <property type="entry name" value="HTH_ICLR"/>
    <property type="match status" value="1"/>
</dbReference>
<dbReference type="InterPro" id="IPR036388">
    <property type="entry name" value="WH-like_DNA-bd_sf"/>
</dbReference>
<evidence type="ECO:0000259" key="4">
    <source>
        <dbReference type="PROSITE" id="PS51077"/>
    </source>
</evidence>
<dbReference type="Pfam" id="PF09339">
    <property type="entry name" value="HTH_IclR"/>
    <property type="match status" value="1"/>
</dbReference>
<dbReference type="InterPro" id="IPR029016">
    <property type="entry name" value="GAF-like_dom_sf"/>
</dbReference>
<keyword evidence="2" id="KW-0238">DNA-binding</keyword>
<reference evidence="6" key="1">
    <citation type="submission" date="2021-04" db="EMBL/GenBank/DDBJ databases">
        <authorList>
            <person name="Hartkoorn R.C."/>
            <person name="Beaudoing E."/>
            <person name="Hot D."/>
        </authorList>
    </citation>
    <scope>NUCLEOTIDE SEQUENCE</scope>
    <source>
        <strain evidence="6">NRRL B-16292</strain>
    </source>
</reference>
<dbReference type="InterPro" id="IPR050707">
    <property type="entry name" value="HTH_MetabolicPath_Reg"/>
</dbReference>
<dbReference type="SUPFAM" id="SSF55781">
    <property type="entry name" value="GAF domain-like"/>
    <property type="match status" value="1"/>
</dbReference>
<evidence type="ECO:0000259" key="5">
    <source>
        <dbReference type="PROSITE" id="PS51078"/>
    </source>
</evidence>
<keyword evidence="7" id="KW-1185">Reference proteome</keyword>
<reference evidence="6" key="2">
    <citation type="submission" date="2022-09" db="EMBL/GenBank/DDBJ databases">
        <title>Biosynthetic gene clusters of Dactylosporangioum fulvum.</title>
        <authorList>
            <person name="Caradec T."/>
        </authorList>
    </citation>
    <scope>NUCLEOTIDE SEQUENCE</scope>
    <source>
        <strain evidence="6">NRRL B-16292</strain>
    </source>
</reference>
<dbReference type="InterPro" id="IPR036390">
    <property type="entry name" value="WH_DNA-bd_sf"/>
</dbReference>